<dbReference type="NCBIfam" id="NF033665">
    <property type="entry name" value="PACE_efflu_PCE"/>
    <property type="match status" value="1"/>
</dbReference>
<protein>
    <submittedName>
        <fullName evidence="3">Multidrug/biocide efflux PACE transporter</fullName>
    </submittedName>
</protein>
<evidence type="ECO:0000313" key="4">
    <source>
        <dbReference type="Proteomes" id="UP000451565"/>
    </source>
</evidence>
<feature type="domain" description="Chlorhexidine efflux transporter" evidence="2">
    <location>
        <begin position="5"/>
        <end position="68"/>
    </location>
</feature>
<dbReference type="Pfam" id="PF05232">
    <property type="entry name" value="BTP"/>
    <property type="match status" value="2"/>
</dbReference>
<reference evidence="3 4" key="1">
    <citation type="submission" date="2019-10" db="EMBL/GenBank/DDBJ databases">
        <title>Glaciimonas soli sp. nov., a psychrophilic bacterium isolated from the forest soil of a high elevation mountain in Taiwan.</title>
        <authorList>
            <person name="Wang L.-T."/>
            <person name="Shieh W.Y."/>
        </authorList>
    </citation>
    <scope>NUCLEOTIDE SEQUENCE [LARGE SCALE GENOMIC DNA]</scope>
    <source>
        <strain evidence="3 4">GS1</strain>
    </source>
</reference>
<keyword evidence="1" id="KW-0812">Transmembrane</keyword>
<gene>
    <name evidence="3" type="ORF">GEV47_03435</name>
</gene>
<feature type="domain" description="Chlorhexidine efflux transporter" evidence="2">
    <location>
        <begin position="73"/>
        <end position="136"/>
    </location>
</feature>
<proteinExistence type="predicted"/>
<feature type="transmembrane region" description="Helical" evidence="1">
    <location>
        <begin position="108"/>
        <end position="130"/>
    </location>
</feature>
<dbReference type="InterPro" id="IPR058208">
    <property type="entry name" value="PACE"/>
</dbReference>
<keyword evidence="1" id="KW-1133">Transmembrane helix</keyword>
<dbReference type="NCBIfam" id="NF033664">
    <property type="entry name" value="PACE_transport"/>
    <property type="match status" value="1"/>
</dbReference>
<feature type="transmembrane region" description="Helical" evidence="1">
    <location>
        <begin position="40"/>
        <end position="62"/>
    </location>
</feature>
<dbReference type="EMBL" id="WINI01000001">
    <property type="protein sequence ID" value="MQQ99737.1"/>
    <property type="molecule type" value="Genomic_DNA"/>
</dbReference>
<dbReference type="OrthoDB" id="1631120at2"/>
<sequence>MTPPKTFPERCLHMVMFESLAVLTSAPIVAWAMGVPMAHAGALALMFSSVAMAWNMVFNMLFEKIEQRYQLIRTVVVRIAHATAFEFGLVVMLVPLAAWWLGVSMLDAFILDVGLILYFLPYTFLFNLIYDKVRARLMARRVRAV</sequence>
<evidence type="ECO:0000313" key="3">
    <source>
        <dbReference type="EMBL" id="MQQ99737.1"/>
    </source>
</evidence>
<evidence type="ECO:0000259" key="2">
    <source>
        <dbReference type="Pfam" id="PF05232"/>
    </source>
</evidence>
<dbReference type="Proteomes" id="UP000451565">
    <property type="component" value="Unassembled WGS sequence"/>
</dbReference>
<name>A0A843YQH5_9BURK</name>
<dbReference type="AlphaFoldDB" id="A0A843YQH5"/>
<feature type="transmembrane region" description="Helical" evidence="1">
    <location>
        <begin position="83"/>
        <end position="102"/>
    </location>
</feature>
<accession>A0A843YQH5</accession>
<comment type="caution">
    <text evidence="3">The sequence shown here is derived from an EMBL/GenBank/DDBJ whole genome shotgun (WGS) entry which is preliminary data.</text>
</comment>
<evidence type="ECO:0000256" key="1">
    <source>
        <dbReference type="SAM" id="Phobius"/>
    </source>
</evidence>
<organism evidence="3 4">
    <name type="scientific">Glaciimonas soli</name>
    <dbReference type="NCBI Taxonomy" id="2590999"/>
    <lineage>
        <taxon>Bacteria</taxon>
        <taxon>Pseudomonadati</taxon>
        <taxon>Pseudomonadota</taxon>
        <taxon>Betaproteobacteria</taxon>
        <taxon>Burkholderiales</taxon>
        <taxon>Oxalobacteraceae</taxon>
        <taxon>Glaciimonas</taxon>
    </lineage>
</organism>
<feature type="transmembrane region" description="Helical" evidence="1">
    <location>
        <begin position="12"/>
        <end position="34"/>
    </location>
</feature>
<keyword evidence="1" id="KW-0472">Membrane</keyword>
<dbReference type="InterPro" id="IPR007896">
    <property type="entry name" value="BTP_bacteria"/>
</dbReference>
<keyword evidence="4" id="KW-1185">Reference proteome</keyword>